<evidence type="ECO:0000256" key="5">
    <source>
        <dbReference type="ARBA" id="ARBA00023136"/>
    </source>
</evidence>
<name>A0A4W4FYH0_ELEEL</name>
<feature type="transmembrane region" description="Helical" evidence="8">
    <location>
        <begin position="177"/>
        <end position="197"/>
    </location>
</feature>
<dbReference type="GO" id="GO:0022857">
    <property type="term" value="F:transmembrane transporter activity"/>
    <property type="evidence" value="ECO:0007669"/>
    <property type="project" value="InterPro"/>
</dbReference>
<keyword evidence="4 8" id="KW-1133">Transmembrane helix</keyword>
<comment type="similarity">
    <text evidence="6">Belongs to the major facilitator superfamily. Spinster (TC 2.A.1.49) family.</text>
</comment>
<feature type="transmembrane region" description="Helical" evidence="8">
    <location>
        <begin position="263"/>
        <end position="283"/>
    </location>
</feature>
<evidence type="ECO:0000259" key="9">
    <source>
        <dbReference type="PROSITE" id="PS50850"/>
    </source>
</evidence>
<reference evidence="10" key="5">
    <citation type="submission" date="2025-09" db="UniProtKB">
        <authorList>
            <consortium name="Ensembl"/>
        </authorList>
    </citation>
    <scope>IDENTIFICATION</scope>
</reference>
<feature type="domain" description="Major facilitator superfamily (MFS) profile" evidence="9">
    <location>
        <begin position="52"/>
        <end position="475"/>
    </location>
</feature>
<dbReference type="InterPro" id="IPR020846">
    <property type="entry name" value="MFS_dom"/>
</dbReference>
<comment type="subcellular location">
    <subcellularLocation>
        <location evidence="1">Membrane</location>
        <topology evidence="1">Multi-pass membrane protein</topology>
    </subcellularLocation>
</comment>
<feature type="transmembrane region" description="Helical" evidence="8">
    <location>
        <begin position="345"/>
        <end position="370"/>
    </location>
</feature>
<dbReference type="PANTHER" id="PTHR23505">
    <property type="entry name" value="SPINSTER"/>
    <property type="match status" value="1"/>
</dbReference>
<reference evidence="10" key="3">
    <citation type="submission" date="2020-05" db="EMBL/GenBank/DDBJ databases">
        <title>Electrophorus electricus (electric eel) genome, fEleEle1, primary haplotype.</title>
        <authorList>
            <person name="Myers G."/>
            <person name="Meyer A."/>
            <person name="Fedrigo O."/>
            <person name="Formenti G."/>
            <person name="Rhie A."/>
            <person name="Tracey A."/>
            <person name="Sims Y."/>
            <person name="Jarvis E.D."/>
        </authorList>
    </citation>
    <scope>NUCLEOTIDE SEQUENCE [LARGE SCALE GENOMIC DNA]</scope>
</reference>
<feature type="region of interest" description="Disordered" evidence="7">
    <location>
        <begin position="1"/>
        <end position="25"/>
    </location>
</feature>
<keyword evidence="3 8" id="KW-0812">Transmembrane</keyword>
<dbReference type="InterPro" id="IPR036259">
    <property type="entry name" value="MFS_trans_sf"/>
</dbReference>
<sequence>MEDTSPIVTIQPSEDKHPCSSQKYGSVSHETAEGDIPSADAGIKSSKRAYVAVAVLCYVNLLNYMDRYTIAGVLPSIQNYFRITDSTSGLLQTVFICSFMLLAPAFGYLGDRYNRKVIMVAGMIAWIVTTLGSSFITEEYFWVLVLMRALVGTGEASYCTIAPTIIGDLFIGSQRSIMISFFYIFIPVGSGLGYILGSKIASVTGDWHWALRLNPILGVPGLLLLVFLMPNPPRGASEMQGSVCIEHTSYLEDVKYLLRNRSFVWSSLGVTAMAFVTGALAFWTPTFLSRARVKQGIMPPCVKEPCDPSDSLIFGVITVVTGIMGVFVGTAISRKLRDRLPSADPIICAVGMLSSSPCLFLAIVLAGTSIPVTYTFIGIGEVLLSLNWAIIADILLYVVIPTRRATAEALQIMVCHLLGDAGSPYLLGIISDVVSKLQATSLEWRFHSLEYSILICPFIGVLGGLFFLFTALYIKEDRRAAEVLAIGTAGRAVCTVVSAGVCTVVSVGVRTV</sequence>
<dbReference type="Pfam" id="PF07690">
    <property type="entry name" value="MFS_1"/>
    <property type="match status" value="1"/>
</dbReference>
<dbReference type="CDD" id="cd17328">
    <property type="entry name" value="MFS_spinster_like"/>
    <property type="match status" value="1"/>
</dbReference>
<feature type="transmembrane region" description="Helical" evidence="8">
    <location>
        <begin position="412"/>
        <end position="431"/>
    </location>
</feature>
<keyword evidence="2" id="KW-0813">Transport</keyword>
<dbReference type="Ensembl" id="ENSEEET00000029485.2">
    <property type="protein sequence ID" value="ENSEEEP00000029146.2"/>
    <property type="gene ID" value="ENSEEEG00000013923.2"/>
</dbReference>
<dbReference type="InterPro" id="IPR011701">
    <property type="entry name" value="MFS"/>
</dbReference>
<dbReference type="PANTHER" id="PTHR23505:SF67">
    <property type="entry name" value="PROTEIN SPINSTER HOMOLOG 3"/>
    <property type="match status" value="1"/>
</dbReference>
<evidence type="ECO:0000256" key="7">
    <source>
        <dbReference type="SAM" id="MobiDB-lite"/>
    </source>
</evidence>
<feature type="transmembrane region" description="Helical" evidence="8">
    <location>
        <begin position="117"/>
        <end position="136"/>
    </location>
</feature>
<dbReference type="PROSITE" id="PS50850">
    <property type="entry name" value="MFS"/>
    <property type="match status" value="1"/>
</dbReference>
<feature type="transmembrane region" description="Helical" evidence="8">
    <location>
        <begin position="376"/>
        <end position="400"/>
    </location>
</feature>
<organism evidence="10 11">
    <name type="scientific">Electrophorus electricus</name>
    <name type="common">Electric eel</name>
    <name type="synonym">Gymnotus electricus</name>
    <dbReference type="NCBI Taxonomy" id="8005"/>
    <lineage>
        <taxon>Eukaryota</taxon>
        <taxon>Metazoa</taxon>
        <taxon>Chordata</taxon>
        <taxon>Craniata</taxon>
        <taxon>Vertebrata</taxon>
        <taxon>Euteleostomi</taxon>
        <taxon>Actinopterygii</taxon>
        <taxon>Neopterygii</taxon>
        <taxon>Teleostei</taxon>
        <taxon>Ostariophysi</taxon>
        <taxon>Gymnotiformes</taxon>
        <taxon>Gymnotoidei</taxon>
        <taxon>Gymnotidae</taxon>
        <taxon>Electrophorus</taxon>
    </lineage>
</organism>
<feature type="transmembrane region" description="Helical" evidence="8">
    <location>
        <begin position="209"/>
        <end position="229"/>
    </location>
</feature>
<evidence type="ECO:0000256" key="2">
    <source>
        <dbReference type="ARBA" id="ARBA00022448"/>
    </source>
</evidence>
<dbReference type="InterPro" id="IPR044770">
    <property type="entry name" value="MFS_spinster-like"/>
</dbReference>
<feature type="transmembrane region" description="Helical" evidence="8">
    <location>
        <begin position="90"/>
        <end position="110"/>
    </location>
</feature>
<dbReference type="Gene3D" id="1.20.1250.20">
    <property type="entry name" value="MFS general substrate transporter like domains"/>
    <property type="match status" value="1"/>
</dbReference>
<dbReference type="AlphaFoldDB" id="A0A4W4FYH0"/>
<evidence type="ECO:0000256" key="6">
    <source>
        <dbReference type="ARBA" id="ARBA00024338"/>
    </source>
</evidence>
<evidence type="ECO:0000256" key="4">
    <source>
        <dbReference type="ARBA" id="ARBA00022989"/>
    </source>
</evidence>
<feature type="transmembrane region" description="Helical" evidence="8">
    <location>
        <begin position="49"/>
        <end position="70"/>
    </location>
</feature>
<proteinExistence type="inferred from homology"/>
<reference evidence="11" key="1">
    <citation type="journal article" date="2014" name="Science">
        <title>Nonhuman genetics. Genomic basis for the convergent evolution of electric organs.</title>
        <authorList>
            <person name="Gallant J.R."/>
            <person name="Traeger L.L."/>
            <person name="Volkening J.D."/>
            <person name="Moffett H."/>
            <person name="Chen P.H."/>
            <person name="Novina C.D."/>
            <person name="Phillips G.N.Jr."/>
            <person name="Anand R."/>
            <person name="Wells G.B."/>
            <person name="Pinch M."/>
            <person name="Guth R."/>
            <person name="Unguez G.A."/>
            <person name="Albert J.S."/>
            <person name="Zakon H.H."/>
            <person name="Samanta M.P."/>
            <person name="Sussman M.R."/>
        </authorList>
    </citation>
    <scope>NUCLEOTIDE SEQUENCE [LARGE SCALE GENOMIC DNA]</scope>
</reference>
<feature type="transmembrane region" description="Helical" evidence="8">
    <location>
        <begin position="312"/>
        <end position="333"/>
    </location>
</feature>
<dbReference type="OMA" id="YTCVYTA"/>
<evidence type="ECO:0000256" key="1">
    <source>
        <dbReference type="ARBA" id="ARBA00004141"/>
    </source>
</evidence>
<dbReference type="Proteomes" id="UP000314983">
    <property type="component" value="Chromosome 6"/>
</dbReference>
<reference evidence="10" key="4">
    <citation type="submission" date="2025-08" db="UniProtKB">
        <authorList>
            <consortium name="Ensembl"/>
        </authorList>
    </citation>
    <scope>IDENTIFICATION</scope>
</reference>
<gene>
    <name evidence="10" type="primary">SPNS3</name>
</gene>
<accession>A0A4W4FYH0</accession>
<dbReference type="SUPFAM" id="SSF103473">
    <property type="entry name" value="MFS general substrate transporter"/>
    <property type="match status" value="1"/>
</dbReference>
<feature type="compositionally biased region" description="Polar residues" evidence="7">
    <location>
        <begin position="1"/>
        <end position="12"/>
    </location>
</feature>
<protein>
    <recommendedName>
        <fullName evidence="9">Major facilitator superfamily (MFS) profile domain-containing protein</fullName>
    </recommendedName>
</protein>
<evidence type="ECO:0000256" key="3">
    <source>
        <dbReference type="ARBA" id="ARBA00022692"/>
    </source>
</evidence>
<evidence type="ECO:0000256" key="8">
    <source>
        <dbReference type="SAM" id="Phobius"/>
    </source>
</evidence>
<evidence type="ECO:0000313" key="11">
    <source>
        <dbReference type="Proteomes" id="UP000314983"/>
    </source>
</evidence>
<feature type="transmembrane region" description="Helical" evidence="8">
    <location>
        <begin position="142"/>
        <end position="165"/>
    </location>
</feature>
<dbReference type="GO" id="GO:0016020">
    <property type="term" value="C:membrane"/>
    <property type="evidence" value="ECO:0007669"/>
    <property type="project" value="UniProtKB-SubCell"/>
</dbReference>
<keyword evidence="5 8" id="KW-0472">Membrane</keyword>
<reference evidence="11" key="2">
    <citation type="journal article" date="2017" name="Sci. Adv.">
        <title>A tail of two voltages: Proteomic comparison of the three electric organs of the electric eel.</title>
        <authorList>
            <person name="Traeger L.L."/>
            <person name="Sabat G."/>
            <person name="Barrett-Wilt G.A."/>
            <person name="Wells G.B."/>
            <person name="Sussman M.R."/>
        </authorList>
    </citation>
    <scope>NUCLEOTIDE SEQUENCE [LARGE SCALE GENOMIC DNA]</scope>
</reference>
<evidence type="ECO:0000313" key="10">
    <source>
        <dbReference type="Ensembl" id="ENSEEEP00000029146.2"/>
    </source>
</evidence>
<dbReference type="GeneTree" id="ENSGT00390000005976"/>
<feature type="transmembrane region" description="Helical" evidence="8">
    <location>
        <begin position="451"/>
        <end position="474"/>
    </location>
</feature>
<keyword evidence="11" id="KW-1185">Reference proteome</keyword>